<keyword evidence="2" id="KW-1133">Transmembrane helix</keyword>
<accession>A0ABT4ICC0</accession>
<evidence type="ECO:0000256" key="1">
    <source>
        <dbReference type="SAM" id="MobiDB-lite"/>
    </source>
</evidence>
<feature type="compositionally biased region" description="Polar residues" evidence="1">
    <location>
        <begin position="233"/>
        <end position="251"/>
    </location>
</feature>
<evidence type="ECO:0000313" key="4">
    <source>
        <dbReference type="Proteomes" id="UP001072034"/>
    </source>
</evidence>
<name>A0ABT4ICC0_9ACTO</name>
<feature type="transmembrane region" description="Helical" evidence="2">
    <location>
        <begin position="35"/>
        <end position="53"/>
    </location>
</feature>
<keyword evidence="2" id="KW-0472">Membrane</keyword>
<dbReference type="EMBL" id="JAPTMY010000034">
    <property type="protein sequence ID" value="MCZ0858964.1"/>
    <property type="molecule type" value="Genomic_DNA"/>
</dbReference>
<keyword evidence="2" id="KW-0812">Transmembrane</keyword>
<comment type="caution">
    <text evidence="3">The sequence shown here is derived from an EMBL/GenBank/DDBJ whole genome shotgun (WGS) entry which is preliminary data.</text>
</comment>
<evidence type="ECO:0000313" key="3">
    <source>
        <dbReference type="EMBL" id="MCZ0858964.1"/>
    </source>
</evidence>
<feature type="region of interest" description="Disordered" evidence="1">
    <location>
        <begin position="222"/>
        <end position="251"/>
    </location>
</feature>
<protein>
    <submittedName>
        <fullName evidence="3">Uncharacterized protein</fullName>
    </submittedName>
</protein>
<keyword evidence="4" id="KW-1185">Reference proteome</keyword>
<gene>
    <name evidence="3" type="ORF">OHJ16_13030</name>
</gene>
<evidence type="ECO:0000256" key="2">
    <source>
        <dbReference type="SAM" id="Phobius"/>
    </source>
</evidence>
<sequence length="394" mass="43907">MTSPQPDAPMSVPGHEQLPLGARWRGSHRYATGRLLVPPVGVVLLAVGAWLAWQGRRLRTQRIPVWPRSVPEERRGDPPGGAAVLDISPHLRRGDWPYVKDGRLSLYVMDKHRPVIRRIVSLYGALAPDGRDGVLAAWGEGAPEPKNKYDARAVQVRVQGSAVAYLSLEWKELAHRRLREVKPHSLVVPVVVRRRGKEERAWAFGSMDDAQSFAAWVARKDHGLPSKGEPSAPATTLTRTESPKGQESVSSTVMDISAQLSEKGWTFTNGNRVSLYVMDKHRAAIHKLVRQHSQFVRHGNGGDGAFAAWGEVVAEPGNRYDSEAVRVLVHGQPVAYFSLDWKDLAHDWLHVAGWRSLVVPVVVRWWDQDEFVWAFGSMADAESFAAWATRKDHG</sequence>
<dbReference type="RefSeq" id="WP_268918281.1">
    <property type="nucleotide sequence ID" value="NZ_JAPTMY010000034.1"/>
</dbReference>
<reference evidence="3" key="1">
    <citation type="submission" date="2022-10" db="EMBL/GenBank/DDBJ databases">
        <title>Genome sequence of Actinomyces israelii ATCC 10048.</title>
        <authorList>
            <person name="Watt R.M."/>
            <person name="Tong W.M."/>
        </authorList>
    </citation>
    <scope>NUCLEOTIDE SEQUENCE</scope>
    <source>
        <strain evidence="3">ATCC 10048</strain>
    </source>
</reference>
<dbReference type="Proteomes" id="UP001072034">
    <property type="component" value="Unassembled WGS sequence"/>
</dbReference>
<proteinExistence type="predicted"/>
<organism evidence="3 4">
    <name type="scientific">Actinomyces israelii</name>
    <dbReference type="NCBI Taxonomy" id="1659"/>
    <lineage>
        <taxon>Bacteria</taxon>
        <taxon>Bacillati</taxon>
        <taxon>Actinomycetota</taxon>
        <taxon>Actinomycetes</taxon>
        <taxon>Actinomycetales</taxon>
        <taxon>Actinomycetaceae</taxon>
        <taxon>Actinomyces</taxon>
    </lineage>
</organism>